<protein>
    <submittedName>
        <fullName evidence="1">Uncharacterized protein</fullName>
    </submittedName>
</protein>
<reference evidence="2" key="1">
    <citation type="journal article" date="2017" name="Plant J.">
        <title>The pomegranate (Punica granatum L.) genome and the genomics of punicalagin biosynthesis.</title>
        <authorList>
            <person name="Qin G."/>
            <person name="Xu C."/>
            <person name="Ming R."/>
            <person name="Tang H."/>
            <person name="Guyot R."/>
            <person name="Kramer E.M."/>
            <person name="Hu Y."/>
            <person name="Yi X."/>
            <person name="Qi Y."/>
            <person name="Xu X."/>
            <person name="Gao Z."/>
            <person name="Pan H."/>
            <person name="Jian J."/>
            <person name="Tian Y."/>
            <person name="Yue Z."/>
            <person name="Xu Y."/>
        </authorList>
    </citation>
    <scope>NUCLEOTIDE SEQUENCE [LARGE SCALE GENOMIC DNA]</scope>
    <source>
        <strain evidence="2">cv. Dabenzi</strain>
    </source>
</reference>
<dbReference type="PROSITE" id="PS51257">
    <property type="entry name" value="PROKAR_LIPOPROTEIN"/>
    <property type="match status" value="1"/>
</dbReference>
<sequence length="104" mass="10870">MGRTGSKGWTGPTGATLAGCCWNSGWAESGRCRADCWTGFAATGPCWAGEPLGWAAEIWTGPLDLDWSAGSGLVRRASANRRGWGGPPRATICGVVRARACKEN</sequence>
<dbReference type="Proteomes" id="UP000197138">
    <property type="component" value="Unassembled WGS sequence"/>
</dbReference>
<evidence type="ECO:0000313" key="2">
    <source>
        <dbReference type="Proteomes" id="UP000197138"/>
    </source>
</evidence>
<comment type="caution">
    <text evidence="1">The sequence shown here is derived from an EMBL/GenBank/DDBJ whole genome shotgun (WGS) entry which is preliminary data.</text>
</comment>
<evidence type="ECO:0000313" key="1">
    <source>
        <dbReference type="EMBL" id="OWM63927.1"/>
    </source>
</evidence>
<dbReference type="EMBL" id="MTKT01005852">
    <property type="protein sequence ID" value="OWM63927.1"/>
    <property type="molecule type" value="Genomic_DNA"/>
</dbReference>
<name>A0A218VTP5_PUNGR</name>
<accession>A0A218VTP5</accession>
<proteinExistence type="predicted"/>
<organism evidence="1 2">
    <name type="scientific">Punica granatum</name>
    <name type="common">Pomegranate</name>
    <dbReference type="NCBI Taxonomy" id="22663"/>
    <lineage>
        <taxon>Eukaryota</taxon>
        <taxon>Viridiplantae</taxon>
        <taxon>Streptophyta</taxon>
        <taxon>Embryophyta</taxon>
        <taxon>Tracheophyta</taxon>
        <taxon>Spermatophyta</taxon>
        <taxon>Magnoliopsida</taxon>
        <taxon>eudicotyledons</taxon>
        <taxon>Gunneridae</taxon>
        <taxon>Pentapetalae</taxon>
        <taxon>rosids</taxon>
        <taxon>malvids</taxon>
        <taxon>Myrtales</taxon>
        <taxon>Lythraceae</taxon>
        <taxon>Punica</taxon>
    </lineage>
</organism>
<dbReference type="AlphaFoldDB" id="A0A218VTP5"/>
<gene>
    <name evidence="1" type="ORF">CDL15_Pgr024764</name>
</gene>